<dbReference type="AlphaFoldDB" id="A0A512HD40"/>
<dbReference type="InterPro" id="IPR021254">
    <property type="entry name" value="DUF2806"/>
</dbReference>
<name>A0A512HD40_9HYPH</name>
<dbReference type="Proteomes" id="UP000321717">
    <property type="component" value="Unassembled WGS sequence"/>
</dbReference>
<gene>
    <name evidence="1" type="ORF">RNA01_03030</name>
</gene>
<reference evidence="1 2" key="1">
    <citation type="submission" date="2019-07" db="EMBL/GenBank/DDBJ databases">
        <title>Whole genome shotgun sequence of Rhizobium naphthalenivorans NBRC 107585.</title>
        <authorList>
            <person name="Hosoyama A."/>
            <person name="Uohara A."/>
            <person name="Ohji S."/>
            <person name="Ichikawa N."/>
        </authorList>
    </citation>
    <scope>NUCLEOTIDE SEQUENCE [LARGE SCALE GENOMIC DNA]</scope>
    <source>
        <strain evidence="1 2">NBRC 107585</strain>
    </source>
</reference>
<dbReference type="OrthoDB" id="8450308at2"/>
<protein>
    <recommendedName>
        <fullName evidence="3">DUF2806 domain-containing protein</fullName>
    </recommendedName>
</protein>
<keyword evidence="2" id="KW-1185">Reference proteome</keyword>
<sequence length="330" mass="36136">MTEDDSTNIEQSSHTAIGDFLGAGKVVSALIGPITQGVGKLLTPGQRRRDNNALQKIFHSWDDAFNAKGYRVKGAELSIAERADLRLTVENVMHQANREDVAIAAIEHAEIDTAPVDPAIPPPDFAWISRFWSIAEKVTDEDIQRFFGMVLSRRATRRSNVSARSLEFLSLLSREEAKALERIASLTIAMSDQGAPNWGVLNRFSLPVSGSKFGSEHPLNARVAMYVQPLEQRLFGSLGVFIEDGWAHGFYYWKSGPGKFSFQIGTRSFSVLASSKDLNDEGSFSLGSGVGLSPLGRELVSLIKTPADQGYIEIVIEAMNASGISWEETT</sequence>
<evidence type="ECO:0000313" key="1">
    <source>
        <dbReference type="EMBL" id="GEO83371.1"/>
    </source>
</evidence>
<dbReference type="Pfam" id="PF10987">
    <property type="entry name" value="DUF2806"/>
    <property type="match status" value="1"/>
</dbReference>
<comment type="caution">
    <text evidence="1">The sequence shown here is derived from an EMBL/GenBank/DDBJ whole genome shotgun (WGS) entry which is preliminary data.</text>
</comment>
<organism evidence="1 2">
    <name type="scientific">Ciceribacter naphthalenivorans</name>
    <dbReference type="NCBI Taxonomy" id="1118451"/>
    <lineage>
        <taxon>Bacteria</taxon>
        <taxon>Pseudomonadati</taxon>
        <taxon>Pseudomonadota</taxon>
        <taxon>Alphaproteobacteria</taxon>
        <taxon>Hyphomicrobiales</taxon>
        <taxon>Rhizobiaceae</taxon>
        <taxon>Ciceribacter</taxon>
    </lineage>
</organism>
<accession>A0A512HD40</accession>
<evidence type="ECO:0000313" key="2">
    <source>
        <dbReference type="Proteomes" id="UP000321717"/>
    </source>
</evidence>
<proteinExistence type="predicted"/>
<dbReference type="EMBL" id="BJZP01000001">
    <property type="protein sequence ID" value="GEO83371.1"/>
    <property type="molecule type" value="Genomic_DNA"/>
</dbReference>
<evidence type="ECO:0008006" key="3">
    <source>
        <dbReference type="Google" id="ProtNLM"/>
    </source>
</evidence>
<dbReference type="RefSeq" id="WP_147178169.1">
    <property type="nucleotide sequence ID" value="NZ_BJZP01000001.1"/>
</dbReference>